<name>A0ABP6SD38_9ACTN</name>
<comment type="caution">
    <text evidence="1">The sequence shown here is derived from an EMBL/GenBank/DDBJ whole genome shotgun (WGS) entry which is preliminary data.</text>
</comment>
<evidence type="ECO:0000313" key="2">
    <source>
        <dbReference type="Proteomes" id="UP001499990"/>
    </source>
</evidence>
<protein>
    <submittedName>
        <fullName evidence="1">Uncharacterized protein</fullName>
    </submittedName>
</protein>
<sequence length="125" mass="13416">MRGGGALGADGHERFEGVSEVHSDSAAFLDFLLDGVKKLCEGGRGGNRAEPPWVIGLRVQQAQFDKAWGRRRLGLGYSSCVQRTGVNAPSLVTQLCMGMPDMTVRLIGSVCRHLFTPQLPECAGT</sequence>
<organism evidence="1 2">
    <name type="scientific">Streptomyces sannanensis</name>
    <dbReference type="NCBI Taxonomy" id="285536"/>
    <lineage>
        <taxon>Bacteria</taxon>
        <taxon>Bacillati</taxon>
        <taxon>Actinomycetota</taxon>
        <taxon>Actinomycetes</taxon>
        <taxon>Kitasatosporales</taxon>
        <taxon>Streptomycetaceae</taxon>
        <taxon>Streptomyces</taxon>
    </lineage>
</organism>
<dbReference type="EMBL" id="BAAAYL010000001">
    <property type="protein sequence ID" value="GAA3373561.1"/>
    <property type="molecule type" value="Genomic_DNA"/>
</dbReference>
<reference evidence="2" key="1">
    <citation type="journal article" date="2019" name="Int. J. Syst. Evol. Microbiol.">
        <title>The Global Catalogue of Microorganisms (GCM) 10K type strain sequencing project: providing services to taxonomists for standard genome sequencing and annotation.</title>
        <authorList>
            <consortium name="The Broad Institute Genomics Platform"/>
            <consortium name="The Broad Institute Genome Sequencing Center for Infectious Disease"/>
            <person name="Wu L."/>
            <person name="Ma J."/>
        </authorList>
    </citation>
    <scope>NUCLEOTIDE SEQUENCE [LARGE SCALE GENOMIC DNA]</scope>
    <source>
        <strain evidence="2">JCM 9651</strain>
    </source>
</reference>
<dbReference type="Proteomes" id="UP001499990">
    <property type="component" value="Unassembled WGS sequence"/>
</dbReference>
<accession>A0ABP6SD38</accession>
<proteinExistence type="predicted"/>
<gene>
    <name evidence="1" type="ORF">GCM10020367_33970</name>
</gene>
<evidence type="ECO:0000313" key="1">
    <source>
        <dbReference type="EMBL" id="GAA3373561.1"/>
    </source>
</evidence>
<keyword evidence="2" id="KW-1185">Reference proteome</keyword>